<dbReference type="GeneID" id="83686329"/>
<dbReference type="PANTHER" id="PTHR48111">
    <property type="entry name" value="REGULATOR OF RPOS"/>
    <property type="match status" value="1"/>
</dbReference>
<dbReference type="SMART" id="SM00448">
    <property type="entry name" value="REC"/>
    <property type="match status" value="1"/>
</dbReference>
<dbReference type="InterPro" id="IPR001789">
    <property type="entry name" value="Sig_transdc_resp-reg_receiver"/>
</dbReference>
<dbReference type="SUPFAM" id="SSF52172">
    <property type="entry name" value="CheY-like"/>
    <property type="match status" value="1"/>
</dbReference>
<evidence type="ECO:0000313" key="11">
    <source>
        <dbReference type="Proteomes" id="UP001159370"/>
    </source>
</evidence>
<dbReference type="InterPro" id="IPR049767">
    <property type="entry name" value="RppA"/>
</dbReference>
<evidence type="ECO:0000256" key="6">
    <source>
        <dbReference type="PROSITE-ProRule" id="PRU00169"/>
    </source>
</evidence>
<feature type="DNA-binding region" description="OmpR/PhoB-type" evidence="7">
    <location>
        <begin position="126"/>
        <end position="229"/>
    </location>
</feature>
<dbReference type="GO" id="GO:0032993">
    <property type="term" value="C:protein-DNA complex"/>
    <property type="evidence" value="ECO:0007669"/>
    <property type="project" value="TreeGrafter"/>
</dbReference>
<keyword evidence="4 7" id="KW-0238">DNA-binding</keyword>
<evidence type="ECO:0000256" key="3">
    <source>
        <dbReference type="ARBA" id="ARBA00023015"/>
    </source>
</evidence>
<feature type="domain" description="Response regulatory" evidence="8">
    <location>
        <begin position="2"/>
        <end position="118"/>
    </location>
</feature>
<dbReference type="InterPro" id="IPR016032">
    <property type="entry name" value="Sig_transdc_resp-reg_C-effctor"/>
</dbReference>
<gene>
    <name evidence="10" type="ORF">NWP23_07275</name>
</gene>
<dbReference type="PANTHER" id="PTHR48111:SF5">
    <property type="entry name" value="RESPONSE REGULATOR RPPA"/>
    <property type="match status" value="1"/>
</dbReference>
<evidence type="ECO:0000256" key="2">
    <source>
        <dbReference type="ARBA" id="ARBA00023012"/>
    </source>
</evidence>
<dbReference type="AlphaFoldDB" id="A0AA43GXH8"/>
<dbReference type="GO" id="GO:0006355">
    <property type="term" value="P:regulation of DNA-templated transcription"/>
    <property type="evidence" value="ECO:0007669"/>
    <property type="project" value="InterPro"/>
</dbReference>
<keyword evidence="1 6" id="KW-0597">Phosphoprotein</keyword>
<dbReference type="Gene3D" id="6.10.250.690">
    <property type="match status" value="1"/>
</dbReference>
<dbReference type="PROSITE" id="PS51755">
    <property type="entry name" value="OMPR_PHOB"/>
    <property type="match status" value="1"/>
</dbReference>
<comment type="caution">
    <text evidence="10">The sequence shown here is derived from an EMBL/GenBank/DDBJ whole genome shotgun (WGS) entry which is preliminary data.</text>
</comment>
<dbReference type="InterPro" id="IPR011006">
    <property type="entry name" value="CheY-like_superfamily"/>
</dbReference>
<dbReference type="Gene3D" id="3.40.50.2300">
    <property type="match status" value="1"/>
</dbReference>
<dbReference type="RefSeq" id="WP_280652306.1">
    <property type="nucleotide sequence ID" value="NZ_JANQDL010000049.1"/>
</dbReference>
<feature type="modified residue" description="4-aspartylphosphate" evidence="6">
    <location>
        <position position="53"/>
    </location>
</feature>
<dbReference type="Gene3D" id="1.10.10.10">
    <property type="entry name" value="Winged helix-like DNA-binding domain superfamily/Winged helix DNA-binding domain"/>
    <property type="match status" value="1"/>
</dbReference>
<evidence type="ECO:0000256" key="1">
    <source>
        <dbReference type="ARBA" id="ARBA00022553"/>
    </source>
</evidence>
<feature type="domain" description="OmpR/PhoB-type" evidence="9">
    <location>
        <begin position="126"/>
        <end position="229"/>
    </location>
</feature>
<dbReference type="Pfam" id="PF00486">
    <property type="entry name" value="Trans_reg_C"/>
    <property type="match status" value="1"/>
</dbReference>
<dbReference type="Pfam" id="PF00072">
    <property type="entry name" value="Response_reg"/>
    <property type="match status" value="1"/>
</dbReference>
<evidence type="ECO:0000256" key="5">
    <source>
        <dbReference type="ARBA" id="ARBA00023163"/>
    </source>
</evidence>
<reference evidence="10 11" key="1">
    <citation type="journal article" date="2023" name="J. Phycol.">
        <title>Chrysosporum ovalisporum is synonymous with the true-branching cyanobacterium Umezakia natans (Nostocales/Aphanizomenonaceae).</title>
        <authorList>
            <person name="McGregor G.B."/>
            <person name="Sendall B.C."/>
            <person name="Niiyama Y."/>
            <person name="Tuji A."/>
            <person name="Willis A."/>
        </authorList>
    </citation>
    <scope>NUCLEOTIDE SEQUENCE [LARGE SCALE GENOMIC DNA]</scope>
    <source>
        <strain evidence="10 11">FSS-62</strain>
    </source>
</reference>
<dbReference type="InterPro" id="IPR036388">
    <property type="entry name" value="WH-like_DNA-bd_sf"/>
</dbReference>
<dbReference type="InterPro" id="IPR001867">
    <property type="entry name" value="OmpR/PhoB-type_DNA-bd"/>
</dbReference>
<protein>
    <submittedName>
        <fullName evidence="10">Response regulator transcription factor</fullName>
    </submittedName>
</protein>
<dbReference type="NCBIfam" id="NF041734">
    <property type="entry name" value="resp_reg_RppA"/>
    <property type="match status" value="1"/>
</dbReference>
<organism evidence="10 11">
    <name type="scientific">Umezakia ovalisporum FSS-62</name>
    <dbReference type="NCBI Taxonomy" id="2971776"/>
    <lineage>
        <taxon>Bacteria</taxon>
        <taxon>Bacillati</taxon>
        <taxon>Cyanobacteriota</taxon>
        <taxon>Cyanophyceae</taxon>
        <taxon>Nostocales</taxon>
        <taxon>Nodulariaceae</taxon>
        <taxon>Umezakia</taxon>
    </lineage>
</organism>
<proteinExistence type="predicted"/>
<dbReference type="Proteomes" id="UP001159370">
    <property type="component" value="Unassembled WGS sequence"/>
</dbReference>
<evidence type="ECO:0000256" key="4">
    <source>
        <dbReference type="ARBA" id="ARBA00023125"/>
    </source>
</evidence>
<dbReference type="GO" id="GO:0000156">
    <property type="term" value="F:phosphorelay response regulator activity"/>
    <property type="evidence" value="ECO:0007669"/>
    <property type="project" value="TreeGrafter"/>
</dbReference>
<evidence type="ECO:0000259" key="8">
    <source>
        <dbReference type="PROSITE" id="PS50110"/>
    </source>
</evidence>
<dbReference type="PROSITE" id="PS50110">
    <property type="entry name" value="RESPONSE_REGULATORY"/>
    <property type="match status" value="1"/>
</dbReference>
<accession>A0AA43GXH8</accession>
<keyword evidence="3" id="KW-0805">Transcription regulation</keyword>
<name>A0AA43GXH8_9CYAN</name>
<dbReference type="SUPFAM" id="SSF46894">
    <property type="entry name" value="C-terminal effector domain of the bipartite response regulators"/>
    <property type="match status" value="1"/>
</dbReference>
<evidence type="ECO:0000313" key="10">
    <source>
        <dbReference type="EMBL" id="MDH6063574.1"/>
    </source>
</evidence>
<dbReference type="GO" id="GO:0005829">
    <property type="term" value="C:cytosol"/>
    <property type="evidence" value="ECO:0007669"/>
    <property type="project" value="TreeGrafter"/>
</dbReference>
<dbReference type="GO" id="GO:0000976">
    <property type="term" value="F:transcription cis-regulatory region binding"/>
    <property type="evidence" value="ECO:0007669"/>
    <property type="project" value="TreeGrafter"/>
</dbReference>
<dbReference type="CDD" id="cd19935">
    <property type="entry name" value="REC_OmpR_CusR-like"/>
    <property type="match status" value="1"/>
</dbReference>
<keyword evidence="2" id="KW-0902">Two-component regulatory system</keyword>
<dbReference type="InterPro" id="IPR039420">
    <property type="entry name" value="WalR-like"/>
</dbReference>
<dbReference type="FunFam" id="3.40.50.2300:FF:000002">
    <property type="entry name" value="DNA-binding response regulator PhoP"/>
    <property type="match status" value="1"/>
</dbReference>
<dbReference type="SMART" id="SM00862">
    <property type="entry name" value="Trans_reg_C"/>
    <property type="match status" value="1"/>
</dbReference>
<sequence>MRILLVEDESDLALAIKQVLINERYVVDWVADGTQAWLCLESQWTDYTVAIVDWLLPEMSGLELCQKLRLHQNPLPVLMLTALGQPENRVAGLDAGADDYLVKPFVMEELLARLRALQRRSPQLQPSTLTVAGFTLDTANNVLQVNSDGSTPLVIPLTTKEFQLLMYLMQNPNRIIPGSKLRHQLWDMDEEPISNVVAAQMRLLRRKLANHGCPCPIETVPGAGYRFNSQVDSHP</sequence>
<keyword evidence="5" id="KW-0804">Transcription</keyword>
<evidence type="ECO:0000256" key="7">
    <source>
        <dbReference type="PROSITE-ProRule" id="PRU01091"/>
    </source>
</evidence>
<evidence type="ECO:0000259" key="9">
    <source>
        <dbReference type="PROSITE" id="PS51755"/>
    </source>
</evidence>
<dbReference type="CDD" id="cd00383">
    <property type="entry name" value="trans_reg_C"/>
    <property type="match status" value="1"/>
</dbReference>
<dbReference type="EMBL" id="JANQDL010000049">
    <property type="protein sequence ID" value="MDH6063574.1"/>
    <property type="molecule type" value="Genomic_DNA"/>
</dbReference>